<comment type="caution">
    <text evidence="7">The sequence shown here is derived from an EMBL/GenBank/DDBJ whole genome shotgun (WGS) entry which is preliminary data.</text>
</comment>
<keyword evidence="4" id="KW-0238">DNA-binding</keyword>
<dbReference type="InterPro" id="IPR051446">
    <property type="entry name" value="HTH_trans_reg/aminotransferase"/>
</dbReference>
<organism evidence="7 8">
    <name type="scientific">Belnapia arida</name>
    <dbReference type="NCBI Taxonomy" id="2804533"/>
    <lineage>
        <taxon>Bacteria</taxon>
        <taxon>Pseudomonadati</taxon>
        <taxon>Pseudomonadota</taxon>
        <taxon>Alphaproteobacteria</taxon>
        <taxon>Acetobacterales</taxon>
        <taxon>Roseomonadaceae</taxon>
        <taxon>Belnapia</taxon>
    </lineage>
</organism>
<dbReference type="Proteomes" id="UP000660885">
    <property type="component" value="Unassembled WGS sequence"/>
</dbReference>
<dbReference type="GO" id="GO:0008483">
    <property type="term" value="F:transaminase activity"/>
    <property type="evidence" value="ECO:0007669"/>
    <property type="project" value="UniProtKB-KW"/>
</dbReference>
<dbReference type="RefSeq" id="WP_202835750.1">
    <property type="nucleotide sequence ID" value="NZ_JAETWB010000071.1"/>
</dbReference>
<dbReference type="InterPro" id="IPR036390">
    <property type="entry name" value="WH_DNA-bd_sf"/>
</dbReference>
<dbReference type="Gene3D" id="3.40.640.10">
    <property type="entry name" value="Type I PLP-dependent aspartate aminotransferase-like (Major domain)"/>
    <property type="match status" value="1"/>
</dbReference>
<keyword evidence="5" id="KW-0804">Transcription</keyword>
<evidence type="ECO:0000313" key="7">
    <source>
        <dbReference type="EMBL" id="MBL6082459.1"/>
    </source>
</evidence>
<sequence length="501" mass="53262">MWNNFTLDLTAPVSRQKQIITFLRDAILDGRATPGLRLPSSRVLAADLGVSRQTVVLAYEALVDEGFATSRHGSGLFVADALPGWAARPAGHSRASASGPRRSTLVLSQRGQTLAQLTLTPARRDVGLLAPGVPALDLFPHAVWSKLSARFWRGRPGADRLGYTDPAGLLPLRQAIAGHLGATRGLTCAAEDIVVTTGSQQAIALAACLLLDPGDAVWVEEPAYVAGRSALAAAGARLIPVPVDGDGLAVEAGIRSAPAARLALVTPSHQYPLGVTMTLPRRLALLRWAELSNSWIVEDDYDGDYRYAGPPLRPLRALASHGASRCVVYVGTFAKVLAPALRLGFLVAPEGLAPAFATARALADRQSPEPMQATLADFIGEGHLSAHLRRMRSAYAERRDALLRALEEECTDELDWRRDGVEAGLHFPVTFNDRHKSDVAVSAAAAKLGLQTPPLTGYHTGQGQPGLVLGFGATSASRMADAARRLRRSCSVESVPRRPAS</sequence>
<evidence type="ECO:0000313" key="8">
    <source>
        <dbReference type="Proteomes" id="UP000660885"/>
    </source>
</evidence>
<dbReference type="SUPFAM" id="SSF53383">
    <property type="entry name" value="PLP-dependent transferases"/>
    <property type="match status" value="1"/>
</dbReference>
<dbReference type="PROSITE" id="PS50949">
    <property type="entry name" value="HTH_GNTR"/>
    <property type="match status" value="1"/>
</dbReference>
<proteinExistence type="inferred from homology"/>
<dbReference type="InterPro" id="IPR004839">
    <property type="entry name" value="Aminotransferase_I/II_large"/>
</dbReference>
<dbReference type="Pfam" id="PF00392">
    <property type="entry name" value="GntR"/>
    <property type="match status" value="1"/>
</dbReference>
<dbReference type="PRINTS" id="PR00035">
    <property type="entry name" value="HTHGNTR"/>
</dbReference>
<name>A0ABS1UCN9_9PROT</name>
<comment type="similarity">
    <text evidence="1">In the C-terminal section; belongs to the class-I pyridoxal-phosphate-dependent aminotransferase family.</text>
</comment>
<dbReference type="EMBL" id="JAETWB010000071">
    <property type="protein sequence ID" value="MBL6082459.1"/>
    <property type="molecule type" value="Genomic_DNA"/>
</dbReference>
<keyword evidence="7" id="KW-0808">Transferase</keyword>
<dbReference type="InterPro" id="IPR036388">
    <property type="entry name" value="WH-like_DNA-bd_sf"/>
</dbReference>
<dbReference type="InterPro" id="IPR000524">
    <property type="entry name" value="Tscrpt_reg_HTH_GntR"/>
</dbReference>
<reference evidence="7 8" key="1">
    <citation type="submission" date="2021-01" db="EMBL/GenBank/DDBJ databases">
        <title>Belnapia mucosa sp. nov. and Belnapia arida sp. nov., isolated from the Tabernas Desert (Almeria, Spain).</title>
        <authorList>
            <person name="Molina-Menor E."/>
            <person name="Vidal-Verdu A."/>
            <person name="Calonge A."/>
            <person name="Satari L."/>
            <person name="Pereto J."/>
            <person name="Porcar M."/>
        </authorList>
    </citation>
    <scope>NUCLEOTIDE SEQUENCE [LARGE SCALE GENOMIC DNA]</scope>
    <source>
        <strain evidence="7 8">T18</strain>
    </source>
</reference>
<evidence type="ECO:0000256" key="3">
    <source>
        <dbReference type="ARBA" id="ARBA00023015"/>
    </source>
</evidence>
<dbReference type="InterPro" id="IPR015421">
    <property type="entry name" value="PyrdxlP-dep_Trfase_major"/>
</dbReference>
<protein>
    <submittedName>
        <fullName evidence="7">PLP-dependent aminotransferase family protein</fullName>
    </submittedName>
</protein>
<dbReference type="InterPro" id="IPR015424">
    <property type="entry name" value="PyrdxlP-dep_Trfase"/>
</dbReference>
<keyword evidence="2" id="KW-0663">Pyridoxal phosphate</keyword>
<dbReference type="PANTHER" id="PTHR46577">
    <property type="entry name" value="HTH-TYPE TRANSCRIPTIONAL REGULATORY PROTEIN GABR"/>
    <property type="match status" value="1"/>
</dbReference>
<dbReference type="CDD" id="cd00609">
    <property type="entry name" value="AAT_like"/>
    <property type="match status" value="1"/>
</dbReference>
<evidence type="ECO:0000256" key="1">
    <source>
        <dbReference type="ARBA" id="ARBA00005384"/>
    </source>
</evidence>
<dbReference type="CDD" id="cd07377">
    <property type="entry name" value="WHTH_GntR"/>
    <property type="match status" value="1"/>
</dbReference>
<keyword evidence="7" id="KW-0032">Aminotransferase</keyword>
<dbReference type="SMART" id="SM00345">
    <property type="entry name" value="HTH_GNTR"/>
    <property type="match status" value="1"/>
</dbReference>
<evidence type="ECO:0000259" key="6">
    <source>
        <dbReference type="PROSITE" id="PS50949"/>
    </source>
</evidence>
<keyword evidence="8" id="KW-1185">Reference proteome</keyword>
<dbReference type="Pfam" id="PF00155">
    <property type="entry name" value="Aminotran_1_2"/>
    <property type="match status" value="1"/>
</dbReference>
<dbReference type="Gene3D" id="1.10.10.10">
    <property type="entry name" value="Winged helix-like DNA-binding domain superfamily/Winged helix DNA-binding domain"/>
    <property type="match status" value="1"/>
</dbReference>
<dbReference type="PANTHER" id="PTHR46577:SF1">
    <property type="entry name" value="HTH-TYPE TRANSCRIPTIONAL REGULATORY PROTEIN GABR"/>
    <property type="match status" value="1"/>
</dbReference>
<evidence type="ECO:0000256" key="4">
    <source>
        <dbReference type="ARBA" id="ARBA00023125"/>
    </source>
</evidence>
<accession>A0ABS1UCN9</accession>
<evidence type="ECO:0000256" key="5">
    <source>
        <dbReference type="ARBA" id="ARBA00023163"/>
    </source>
</evidence>
<keyword evidence="3" id="KW-0805">Transcription regulation</keyword>
<gene>
    <name evidence="7" type="ORF">JMJ56_31320</name>
</gene>
<evidence type="ECO:0000256" key="2">
    <source>
        <dbReference type="ARBA" id="ARBA00022898"/>
    </source>
</evidence>
<dbReference type="SUPFAM" id="SSF46785">
    <property type="entry name" value="Winged helix' DNA-binding domain"/>
    <property type="match status" value="1"/>
</dbReference>
<feature type="domain" description="HTH gntR-type" evidence="6">
    <location>
        <begin position="13"/>
        <end position="81"/>
    </location>
</feature>